<reference evidence="3" key="2">
    <citation type="submission" date="2008-12" db="EMBL/GenBank/DDBJ databases">
        <title>Annotation of Streptomyces roseosporus strain NRRL 15998.</title>
        <authorList>
            <consortium name="The Broad Institute Genome Sequencing Platform"/>
            <consortium name="Broad Institute Microbial Sequencing Center"/>
            <person name="Fischbach M."/>
            <person name="Ward D."/>
            <person name="Young S."/>
            <person name="Kodira C.D."/>
            <person name="Zeng Q."/>
            <person name="Koehrsen M."/>
            <person name="Godfrey P."/>
            <person name="Alvarado L."/>
            <person name="Berlin A.M."/>
            <person name="Borenstein D."/>
            <person name="Chen Z."/>
            <person name="Engels R."/>
            <person name="Freedman E."/>
            <person name="Gellesch M."/>
            <person name="Goldberg J."/>
            <person name="Griggs A."/>
            <person name="Gujja S."/>
            <person name="Heiman D.I."/>
            <person name="Hepburn T.A."/>
            <person name="Howarth C."/>
            <person name="Jen D."/>
            <person name="Larson L."/>
            <person name="Lewis B."/>
            <person name="Mehta T."/>
            <person name="Park D."/>
            <person name="Pearson M."/>
            <person name="Roberts A."/>
            <person name="Saif S."/>
            <person name="Shea T.D."/>
            <person name="Shenoy N."/>
            <person name="Sisk P."/>
            <person name="Stolte C."/>
            <person name="Sykes S.N."/>
            <person name="Walk T."/>
            <person name="White J."/>
            <person name="Yandava C."/>
            <person name="Straight P."/>
            <person name="Clardy J."/>
            <person name="Hung D."/>
            <person name="Kolter R."/>
            <person name="Mekalanos J."/>
            <person name="Walker S."/>
            <person name="Walsh C.T."/>
            <person name="Wieland B.L.C."/>
            <person name="Ilzarbe M."/>
            <person name="Galagan J."/>
            <person name="Nusbaum C."/>
            <person name="Birren B."/>
        </authorList>
    </citation>
    <scope>NUCLEOTIDE SEQUENCE [LARGE SCALE GENOMIC DNA]</scope>
    <source>
        <strain evidence="3">NRRL 15998</strain>
    </source>
</reference>
<proteinExistence type="predicted"/>
<feature type="region of interest" description="Disordered" evidence="1">
    <location>
        <begin position="1"/>
        <end position="40"/>
    </location>
</feature>
<evidence type="ECO:0000313" key="2">
    <source>
        <dbReference type="EMBL" id="EFE75656.2"/>
    </source>
</evidence>
<dbReference type="AlphaFoldDB" id="D6APF9"/>
<protein>
    <submittedName>
        <fullName evidence="2">Predicted protein</fullName>
    </submittedName>
</protein>
<dbReference type="EMBL" id="DS999644">
    <property type="protein sequence ID" value="EFE75656.2"/>
    <property type="molecule type" value="Genomic_DNA"/>
</dbReference>
<sequence length="61" mass="6598">MVTIVAGGTDSNRSINAPAPPSAGAYQLPSVTVRRSRRRRIRRTVRWPAAKAAVIPANTRT</sequence>
<dbReference type="Proteomes" id="UP000003986">
    <property type="component" value="Unassembled WGS sequence"/>
</dbReference>
<evidence type="ECO:0000313" key="3">
    <source>
        <dbReference type="Proteomes" id="UP000003986"/>
    </source>
</evidence>
<accession>D6APF9</accession>
<reference evidence="3" key="1">
    <citation type="submission" date="2008-10" db="EMBL/GenBank/DDBJ databases">
        <authorList>
            <person name="Molnar K."/>
        </authorList>
    </citation>
    <scope>NUCLEOTIDE SEQUENCE [LARGE SCALE GENOMIC DNA]</scope>
    <source>
        <strain evidence="3">NRRL 15998</strain>
    </source>
</reference>
<name>D6APF9_STRFL</name>
<organism evidence="2 3">
    <name type="scientific">Streptomyces filamentosus NRRL 15998</name>
    <dbReference type="NCBI Taxonomy" id="457431"/>
    <lineage>
        <taxon>Bacteria</taxon>
        <taxon>Bacillati</taxon>
        <taxon>Actinomycetota</taxon>
        <taxon>Actinomycetes</taxon>
        <taxon>Kitasatosporales</taxon>
        <taxon>Streptomycetaceae</taxon>
        <taxon>Streptomyces</taxon>
    </lineage>
</organism>
<gene>
    <name evidence="2" type="ORF">SSGG_03022</name>
</gene>
<evidence type="ECO:0000256" key="1">
    <source>
        <dbReference type="SAM" id="MobiDB-lite"/>
    </source>
</evidence>